<dbReference type="PANTHER" id="PTHR31321:SF88">
    <property type="entry name" value="PECTINESTERASE"/>
    <property type="match status" value="1"/>
</dbReference>
<dbReference type="GO" id="GO:0045490">
    <property type="term" value="P:pectin catabolic process"/>
    <property type="evidence" value="ECO:0007669"/>
    <property type="project" value="TreeGrafter"/>
</dbReference>
<dbReference type="EnsemblPlants" id="AET2Gv20271000.4">
    <property type="protein sequence ID" value="AET2Gv20271000.4"/>
    <property type="gene ID" value="AET2Gv20271000"/>
</dbReference>
<accession>A0A453AV89</accession>
<dbReference type="Gramene" id="AET2Gv20271000.4">
    <property type="protein sequence ID" value="AET2Gv20271000.4"/>
    <property type="gene ID" value="AET2Gv20271000"/>
</dbReference>
<reference evidence="2" key="2">
    <citation type="journal article" date="2017" name="Nat. Plants">
        <title>The Aegilops tauschii genome reveals multiple impacts of transposons.</title>
        <authorList>
            <person name="Zhao G."/>
            <person name="Zou C."/>
            <person name="Li K."/>
            <person name="Wang K."/>
            <person name="Li T."/>
            <person name="Gao L."/>
            <person name="Zhang X."/>
            <person name="Wang H."/>
            <person name="Yang Z."/>
            <person name="Liu X."/>
            <person name="Jiang W."/>
            <person name="Mao L."/>
            <person name="Kong X."/>
            <person name="Jiao Y."/>
            <person name="Jia J."/>
        </authorList>
    </citation>
    <scope>NUCLEOTIDE SEQUENCE [LARGE SCALE GENOMIC DNA]</scope>
    <source>
        <strain evidence="2">cv. AL8/78</strain>
    </source>
</reference>
<dbReference type="AlphaFoldDB" id="A0A453AV89"/>
<proteinExistence type="predicted"/>
<dbReference type="SUPFAM" id="SSF51126">
    <property type="entry name" value="Pectin lyase-like"/>
    <property type="match status" value="1"/>
</dbReference>
<reference evidence="2" key="1">
    <citation type="journal article" date="2014" name="Science">
        <title>Ancient hybridizations among the ancestral genomes of bread wheat.</title>
        <authorList>
            <consortium name="International Wheat Genome Sequencing Consortium,"/>
            <person name="Marcussen T."/>
            <person name="Sandve S.R."/>
            <person name="Heier L."/>
            <person name="Spannagl M."/>
            <person name="Pfeifer M."/>
            <person name="Jakobsen K.S."/>
            <person name="Wulff B.B."/>
            <person name="Steuernagel B."/>
            <person name="Mayer K.F."/>
            <person name="Olsen O.A."/>
        </authorList>
    </citation>
    <scope>NUCLEOTIDE SEQUENCE [LARGE SCALE GENOMIC DNA]</scope>
    <source>
        <strain evidence="2">cv. AL8/78</strain>
    </source>
</reference>
<keyword evidence="2" id="KW-1185">Reference proteome</keyword>
<dbReference type="InterPro" id="IPR011050">
    <property type="entry name" value="Pectin_lyase_fold/virulence"/>
</dbReference>
<protein>
    <recommendedName>
        <fullName evidence="3">Pectinesterase</fullName>
    </recommendedName>
</protein>
<name>A0A453AV89_AEGTS</name>
<reference evidence="1" key="4">
    <citation type="submission" date="2019-03" db="UniProtKB">
        <authorList>
            <consortium name="EnsemblPlants"/>
        </authorList>
    </citation>
    <scope>IDENTIFICATION</scope>
</reference>
<dbReference type="GO" id="GO:0030599">
    <property type="term" value="F:pectinesterase activity"/>
    <property type="evidence" value="ECO:0007669"/>
    <property type="project" value="TreeGrafter"/>
</dbReference>
<dbReference type="Proteomes" id="UP000015105">
    <property type="component" value="Chromosome 2D"/>
</dbReference>
<dbReference type="InterPro" id="IPR012334">
    <property type="entry name" value="Pectin_lyas_fold"/>
</dbReference>
<sequence length="158" mass="17944">MEIFVPLIRYISSICIQFMNMHIYARYKPIDPVEKPRRQSADHTFISVSSKRARRLSIDPSPHRTARVRRLITTRITAFQEMRAPFCLVVVVGVLLLLRWPASSLASVQVARTITVDQLGGGDYTTVQSAVDAVPDGNSQWVKIYVKHGSYRFVQVLV</sequence>
<reference evidence="1" key="3">
    <citation type="journal article" date="2017" name="Nature">
        <title>Genome sequence of the progenitor of the wheat D genome Aegilops tauschii.</title>
        <authorList>
            <person name="Luo M.C."/>
            <person name="Gu Y.Q."/>
            <person name="Puiu D."/>
            <person name="Wang H."/>
            <person name="Twardziok S.O."/>
            <person name="Deal K.R."/>
            <person name="Huo N."/>
            <person name="Zhu T."/>
            <person name="Wang L."/>
            <person name="Wang Y."/>
            <person name="McGuire P.E."/>
            <person name="Liu S."/>
            <person name="Long H."/>
            <person name="Ramasamy R.K."/>
            <person name="Rodriguez J.C."/>
            <person name="Van S.L."/>
            <person name="Yuan L."/>
            <person name="Wang Z."/>
            <person name="Xia Z."/>
            <person name="Xiao L."/>
            <person name="Anderson O.D."/>
            <person name="Ouyang S."/>
            <person name="Liang Y."/>
            <person name="Zimin A.V."/>
            <person name="Pertea G."/>
            <person name="Qi P."/>
            <person name="Bennetzen J.L."/>
            <person name="Dai X."/>
            <person name="Dawson M.W."/>
            <person name="Muller H.G."/>
            <person name="Kugler K."/>
            <person name="Rivarola-Duarte L."/>
            <person name="Spannagl M."/>
            <person name="Mayer K.F.X."/>
            <person name="Lu F.H."/>
            <person name="Bevan M.W."/>
            <person name="Leroy P."/>
            <person name="Li P."/>
            <person name="You F.M."/>
            <person name="Sun Q."/>
            <person name="Liu Z."/>
            <person name="Lyons E."/>
            <person name="Wicker T."/>
            <person name="Salzberg S.L."/>
            <person name="Devos K.M."/>
            <person name="Dvorak J."/>
        </authorList>
    </citation>
    <scope>NUCLEOTIDE SEQUENCE [LARGE SCALE GENOMIC DNA]</scope>
    <source>
        <strain evidence="1">cv. AL8/78</strain>
    </source>
</reference>
<dbReference type="PANTHER" id="PTHR31321">
    <property type="entry name" value="ACYL-COA THIOESTER HYDROLASE YBHC-RELATED"/>
    <property type="match status" value="1"/>
</dbReference>
<evidence type="ECO:0000313" key="1">
    <source>
        <dbReference type="EnsemblPlants" id="AET2Gv20271000.4"/>
    </source>
</evidence>
<dbReference type="Gene3D" id="2.160.20.10">
    <property type="entry name" value="Single-stranded right-handed beta-helix, Pectin lyase-like"/>
    <property type="match status" value="1"/>
</dbReference>
<organism evidence="1 2">
    <name type="scientific">Aegilops tauschii subsp. strangulata</name>
    <name type="common">Goatgrass</name>
    <dbReference type="NCBI Taxonomy" id="200361"/>
    <lineage>
        <taxon>Eukaryota</taxon>
        <taxon>Viridiplantae</taxon>
        <taxon>Streptophyta</taxon>
        <taxon>Embryophyta</taxon>
        <taxon>Tracheophyta</taxon>
        <taxon>Spermatophyta</taxon>
        <taxon>Magnoliopsida</taxon>
        <taxon>Liliopsida</taxon>
        <taxon>Poales</taxon>
        <taxon>Poaceae</taxon>
        <taxon>BOP clade</taxon>
        <taxon>Pooideae</taxon>
        <taxon>Triticodae</taxon>
        <taxon>Triticeae</taxon>
        <taxon>Triticinae</taxon>
        <taxon>Aegilops</taxon>
    </lineage>
</organism>
<evidence type="ECO:0008006" key="3">
    <source>
        <dbReference type="Google" id="ProtNLM"/>
    </source>
</evidence>
<evidence type="ECO:0000313" key="2">
    <source>
        <dbReference type="Proteomes" id="UP000015105"/>
    </source>
</evidence>
<reference evidence="1" key="5">
    <citation type="journal article" date="2021" name="G3 (Bethesda)">
        <title>Aegilops tauschii genome assembly Aet v5.0 features greater sequence contiguity and improved annotation.</title>
        <authorList>
            <person name="Wang L."/>
            <person name="Zhu T."/>
            <person name="Rodriguez J.C."/>
            <person name="Deal K.R."/>
            <person name="Dubcovsky J."/>
            <person name="McGuire P.E."/>
            <person name="Lux T."/>
            <person name="Spannagl M."/>
            <person name="Mayer K.F.X."/>
            <person name="Baldrich P."/>
            <person name="Meyers B.C."/>
            <person name="Huo N."/>
            <person name="Gu Y.Q."/>
            <person name="Zhou H."/>
            <person name="Devos K.M."/>
            <person name="Bennetzen J.L."/>
            <person name="Unver T."/>
            <person name="Budak H."/>
            <person name="Gulick P.J."/>
            <person name="Galiba G."/>
            <person name="Kalapos B."/>
            <person name="Nelson D.R."/>
            <person name="Li P."/>
            <person name="You F.M."/>
            <person name="Luo M.C."/>
            <person name="Dvorak J."/>
        </authorList>
    </citation>
    <scope>NUCLEOTIDE SEQUENCE [LARGE SCALE GENOMIC DNA]</scope>
    <source>
        <strain evidence="1">cv. AL8/78</strain>
    </source>
</reference>